<name>A0A6G1IIB6_9PLEO</name>
<gene>
    <name evidence="2" type="ORF">K458DRAFT_144617</name>
</gene>
<organism evidence="2 3">
    <name type="scientific">Lentithecium fluviatile CBS 122367</name>
    <dbReference type="NCBI Taxonomy" id="1168545"/>
    <lineage>
        <taxon>Eukaryota</taxon>
        <taxon>Fungi</taxon>
        <taxon>Dikarya</taxon>
        <taxon>Ascomycota</taxon>
        <taxon>Pezizomycotina</taxon>
        <taxon>Dothideomycetes</taxon>
        <taxon>Pleosporomycetidae</taxon>
        <taxon>Pleosporales</taxon>
        <taxon>Massarineae</taxon>
        <taxon>Lentitheciaceae</taxon>
        <taxon>Lentithecium</taxon>
    </lineage>
</organism>
<dbReference type="AlphaFoldDB" id="A0A6G1IIB6"/>
<feature type="compositionally biased region" description="Polar residues" evidence="1">
    <location>
        <begin position="127"/>
        <end position="147"/>
    </location>
</feature>
<feature type="region of interest" description="Disordered" evidence="1">
    <location>
        <begin position="1"/>
        <end position="44"/>
    </location>
</feature>
<feature type="compositionally biased region" description="Basic residues" evidence="1">
    <location>
        <begin position="100"/>
        <end position="118"/>
    </location>
</feature>
<feature type="compositionally biased region" description="Polar residues" evidence="1">
    <location>
        <begin position="1"/>
        <end position="14"/>
    </location>
</feature>
<evidence type="ECO:0000313" key="3">
    <source>
        <dbReference type="Proteomes" id="UP000799291"/>
    </source>
</evidence>
<accession>A0A6G1IIB6</accession>
<keyword evidence="3" id="KW-1185">Reference proteome</keyword>
<feature type="compositionally biased region" description="Polar residues" evidence="1">
    <location>
        <begin position="88"/>
        <end position="99"/>
    </location>
</feature>
<dbReference type="Proteomes" id="UP000799291">
    <property type="component" value="Unassembled WGS sequence"/>
</dbReference>
<feature type="region of interest" description="Disordered" evidence="1">
    <location>
        <begin position="83"/>
        <end position="147"/>
    </location>
</feature>
<dbReference type="EMBL" id="MU005616">
    <property type="protein sequence ID" value="KAF2677984.1"/>
    <property type="molecule type" value="Genomic_DNA"/>
</dbReference>
<evidence type="ECO:0000313" key="2">
    <source>
        <dbReference type="EMBL" id="KAF2677984.1"/>
    </source>
</evidence>
<evidence type="ECO:0000256" key="1">
    <source>
        <dbReference type="SAM" id="MobiDB-lite"/>
    </source>
</evidence>
<sequence length="147" mass="16151">MHSRTGRTAPQPSTAAGGGVTLKALQPDPTTVPFTPSIGPTPRTHSVAMTFTTSISPRSHNYTMPRRTHSAKPEMRIAHHSSGYVISRDQQGIFSQPTSHRTRRHPRIPFTTKQRKSLPCRTHEVVATSSGGSCRWGSSQSPSRKRN</sequence>
<protein>
    <submittedName>
        <fullName evidence="2">Uncharacterized protein</fullName>
    </submittedName>
</protein>
<reference evidence="2" key="1">
    <citation type="journal article" date="2020" name="Stud. Mycol.">
        <title>101 Dothideomycetes genomes: a test case for predicting lifestyles and emergence of pathogens.</title>
        <authorList>
            <person name="Haridas S."/>
            <person name="Albert R."/>
            <person name="Binder M."/>
            <person name="Bloem J."/>
            <person name="Labutti K."/>
            <person name="Salamov A."/>
            <person name="Andreopoulos B."/>
            <person name="Baker S."/>
            <person name="Barry K."/>
            <person name="Bills G."/>
            <person name="Bluhm B."/>
            <person name="Cannon C."/>
            <person name="Castanera R."/>
            <person name="Culley D."/>
            <person name="Daum C."/>
            <person name="Ezra D."/>
            <person name="Gonzalez J."/>
            <person name="Henrissat B."/>
            <person name="Kuo A."/>
            <person name="Liang C."/>
            <person name="Lipzen A."/>
            <person name="Lutzoni F."/>
            <person name="Magnuson J."/>
            <person name="Mondo S."/>
            <person name="Nolan M."/>
            <person name="Ohm R."/>
            <person name="Pangilinan J."/>
            <person name="Park H.-J."/>
            <person name="Ramirez L."/>
            <person name="Alfaro M."/>
            <person name="Sun H."/>
            <person name="Tritt A."/>
            <person name="Yoshinaga Y."/>
            <person name="Zwiers L.-H."/>
            <person name="Turgeon B."/>
            <person name="Goodwin S."/>
            <person name="Spatafora J."/>
            <person name="Crous P."/>
            <person name="Grigoriev I."/>
        </authorList>
    </citation>
    <scope>NUCLEOTIDE SEQUENCE</scope>
    <source>
        <strain evidence="2">CBS 122367</strain>
    </source>
</reference>
<proteinExistence type="predicted"/>